<gene>
    <name evidence="1" type="ORF">SAMN02745219_03026</name>
</gene>
<reference evidence="2" key="1">
    <citation type="submission" date="2016-11" db="EMBL/GenBank/DDBJ databases">
        <authorList>
            <person name="Varghese N."/>
            <person name="Submissions S."/>
        </authorList>
    </citation>
    <scope>NUCLEOTIDE SEQUENCE [LARGE SCALE GENOMIC DNA]</scope>
    <source>
        <strain evidence="2">DSM 16057</strain>
    </source>
</reference>
<name>A0A1M6L0Q5_9FIRM</name>
<dbReference type="InterPro" id="IPR036086">
    <property type="entry name" value="ParB/Sulfiredoxin_sf"/>
</dbReference>
<dbReference type="STRING" id="1121432.SAMN02745219_03026"/>
<accession>A0A1M6L0Q5</accession>
<sequence length="444" mass="51466">MIPLTSLLVNTENPRYEMVSSQQEAIRLMIEDQKDKLAKLAEDILNNGLNPSDLIMVTPYEKNESQFVVLEGNRRIVALKLLNNPSLILEKHKSLYRKFKQLSEIFIKNPIVEIPCIIFSDEKESYKWIKLKHTGENDGIGTVSWDAQQKARFEERMEGKAKYSLQVIEFLKNQNNVEEDIKKRLKEVPLSSLQRLLSDPDVRGAIGIEIENGKVVTNLEPNEVIKPLKRIINDLLREDFTVKQIYYKDDRLNYIESFTKNDIPNKTKTLKQKWELISSPPFDKIKDEKVTVKQKSKPISTKRKTLIPKSCIIPISSPRVNNIYRELKDLDLDNFCNAGAVLFRVFIELSVDAFIEKYKLPINVDNDKLYKKVQVVSEYLEKNGLLDKNKLKGIRTSVSNPNSIMSINSFHSFVHNRFFAPIANDLKLAWDNIEPFIITLWNQI</sequence>
<proteinExistence type="predicted"/>
<dbReference type="EMBL" id="FQZM01000046">
    <property type="protein sequence ID" value="SHJ64855.1"/>
    <property type="molecule type" value="Genomic_DNA"/>
</dbReference>
<dbReference type="AlphaFoldDB" id="A0A1M6L0Q5"/>
<evidence type="ECO:0000313" key="1">
    <source>
        <dbReference type="EMBL" id="SHJ64855.1"/>
    </source>
</evidence>
<dbReference type="SUPFAM" id="SSF110849">
    <property type="entry name" value="ParB/Sulfiredoxin"/>
    <property type="match status" value="1"/>
</dbReference>
<organism evidence="1 2">
    <name type="scientific">Desulfofundulus thermosubterraneus DSM 16057</name>
    <dbReference type="NCBI Taxonomy" id="1121432"/>
    <lineage>
        <taxon>Bacteria</taxon>
        <taxon>Bacillati</taxon>
        <taxon>Bacillota</taxon>
        <taxon>Clostridia</taxon>
        <taxon>Eubacteriales</taxon>
        <taxon>Peptococcaceae</taxon>
        <taxon>Desulfofundulus</taxon>
    </lineage>
</organism>
<evidence type="ECO:0000313" key="2">
    <source>
        <dbReference type="Proteomes" id="UP000184529"/>
    </source>
</evidence>
<evidence type="ECO:0008006" key="3">
    <source>
        <dbReference type="Google" id="ProtNLM"/>
    </source>
</evidence>
<dbReference type="Proteomes" id="UP000184529">
    <property type="component" value="Unassembled WGS sequence"/>
</dbReference>
<protein>
    <recommendedName>
        <fullName evidence="3">ParB-like nuclease domain-containing protein</fullName>
    </recommendedName>
</protein>
<keyword evidence="2" id="KW-1185">Reference proteome</keyword>